<dbReference type="InterPro" id="IPR035940">
    <property type="entry name" value="CAP_sf"/>
</dbReference>
<accession>A0A388JNP2</accession>
<feature type="transmembrane region" description="Helical" evidence="2">
    <location>
        <begin position="43"/>
        <end position="66"/>
    </location>
</feature>
<evidence type="ECO:0000256" key="1">
    <source>
        <dbReference type="SAM" id="MobiDB-lite"/>
    </source>
</evidence>
<dbReference type="Proteomes" id="UP000265515">
    <property type="component" value="Unassembled WGS sequence"/>
</dbReference>
<keyword evidence="4" id="KW-1185">Reference proteome</keyword>
<evidence type="ECO:0000313" key="4">
    <source>
        <dbReference type="Proteomes" id="UP000265515"/>
    </source>
</evidence>
<dbReference type="AlphaFoldDB" id="A0A388JNP2"/>
<sequence length="189" mass="20510">MRSANMVMTMGGEVEPRGRSRSGQSGRSRGPSCRKRGIRPPRLSILLVMGVVVVLALEQRMVMALLTPRELLMSMRINHLRDQADIDDLDREGDLDCAADKRMDAITSAGGACVGDNKAALAAANECKWFGDYDYAVELVSCGGDNPFDGWVSNPTTRAVLLDQTYKDIGVARRSANGATYWVVILGTS</sequence>
<keyword evidence="2" id="KW-0812">Transmembrane</keyword>
<comment type="caution">
    <text evidence="3">The sequence shown here is derived from an EMBL/GenBank/DDBJ whole genome shotgun (WGS) entry which is preliminary data.</text>
</comment>
<feature type="compositionally biased region" description="Low complexity" evidence="1">
    <location>
        <begin position="21"/>
        <end position="31"/>
    </location>
</feature>
<keyword evidence="2" id="KW-1133">Transmembrane helix</keyword>
<dbReference type="EMBL" id="BFEA01000004">
    <property type="protein sequence ID" value="GBG59407.1"/>
    <property type="molecule type" value="Genomic_DNA"/>
</dbReference>
<reference evidence="3 4" key="1">
    <citation type="journal article" date="2018" name="Cell">
        <title>The Chara Genome: Secondary Complexity and Implications for Plant Terrestrialization.</title>
        <authorList>
            <person name="Nishiyama T."/>
            <person name="Sakayama H."/>
            <person name="Vries J.D."/>
            <person name="Buschmann H."/>
            <person name="Saint-Marcoux D."/>
            <person name="Ullrich K.K."/>
            <person name="Haas F.B."/>
            <person name="Vanderstraeten L."/>
            <person name="Becker D."/>
            <person name="Lang D."/>
            <person name="Vosolsobe S."/>
            <person name="Rombauts S."/>
            <person name="Wilhelmsson P.K.I."/>
            <person name="Janitza P."/>
            <person name="Kern R."/>
            <person name="Heyl A."/>
            <person name="Rumpler F."/>
            <person name="Villalobos L.I.A.C."/>
            <person name="Clay J.M."/>
            <person name="Skokan R."/>
            <person name="Toyoda A."/>
            <person name="Suzuki Y."/>
            <person name="Kagoshima H."/>
            <person name="Schijlen E."/>
            <person name="Tajeshwar N."/>
            <person name="Catarino B."/>
            <person name="Hetherington A.J."/>
            <person name="Saltykova A."/>
            <person name="Bonnot C."/>
            <person name="Breuninger H."/>
            <person name="Symeonidi A."/>
            <person name="Radhakrishnan G.V."/>
            <person name="Van Nieuwerburgh F."/>
            <person name="Deforce D."/>
            <person name="Chang C."/>
            <person name="Karol K.G."/>
            <person name="Hedrich R."/>
            <person name="Ulvskov P."/>
            <person name="Glockner G."/>
            <person name="Delwiche C.F."/>
            <person name="Petrasek J."/>
            <person name="Van de Peer Y."/>
            <person name="Friml J."/>
            <person name="Beilby M."/>
            <person name="Dolan L."/>
            <person name="Kohara Y."/>
            <person name="Sugano S."/>
            <person name="Fujiyama A."/>
            <person name="Delaux P.-M."/>
            <person name="Quint M."/>
            <person name="TheiBen G."/>
            <person name="Hagemann M."/>
            <person name="Harholt J."/>
            <person name="Dunand C."/>
            <person name="Zachgo S."/>
            <person name="Langdale J."/>
            <person name="Maumus F."/>
            <person name="Straeten D.V.D."/>
            <person name="Gould S.B."/>
            <person name="Rensing S.A."/>
        </authorList>
    </citation>
    <scope>NUCLEOTIDE SEQUENCE [LARGE SCALE GENOMIC DNA]</scope>
    <source>
        <strain evidence="3 4">S276</strain>
    </source>
</reference>
<dbReference type="Gene3D" id="3.40.33.10">
    <property type="entry name" value="CAP"/>
    <property type="match status" value="1"/>
</dbReference>
<gene>
    <name evidence="3" type="ORF">CBR_g38433</name>
</gene>
<evidence type="ECO:0008006" key="5">
    <source>
        <dbReference type="Google" id="ProtNLM"/>
    </source>
</evidence>
<name>A0A388JNP2_CHABU</name>
<evidence type="ECO:0000256" key="2">
    <source>
        <dbReference type="SAM" id="Phobius"/>
    </source>
</evidence>
<evidence type="ECO:0000313" key="3">
    <source>
        <dbReference type="EMBL" id="GBG59407.1"/>
    </source>
</evidence>
<protein>
    <recommendedName>
        <fullName evidence="5">SCP domain-containing protein</fullName>
    </recommendedName>
</protein>
<keyword evidence="2" id="KW-0472">Membrane</keyword>
<organism evidence="3 4">
    <name type="scientific">Chara braunii</name>
    <name type="common">Braun's stonewort</name>
    <dbReference type="NCBI Taxonomy" id="69332"/>
    <lineage>
        <taxon>Eukaryota</taxon>
        <taxon>Viridiplantae</taxon>
        <taxon>Streptophyta</taxon>
        <taxon>Charophyceae</taxon>
        <taxon>Charales</taxon>
        <taxon>Characeae</taxon>
        <taxon>Chara</taxon>
    </lineage>
</organism>
<proteinExistence type="predicted"/>
<feature type="region of interest" description="Disordered" evidence="1">
    <location>
        <begin position="1"/>
        <end position="36"/>
    </location>
</feature>
<dbReference type="Gramene" id="GBG59407">
    <property type="protein sequence ID" value="GBG59407"/>
    <property type="gene ID" value="CBR_g38433"/>
</dbReference>